<feature type="transmembrane region" description="Helical" evidence="1">
    <location>
        <begin position="6"/>
        <end position="28"/>
    </location>
</feature>
<protein>
    <submittedName>
        <fullName evidence="2">Uncharacterized protein</fullName>
    </submittedName>
</protein>
<keyword evidence="1" id="KW-0472">Membrane</keyword>
<comment type="caution">
    <text evidence="2">The sequence shown here is derived from an EMBL/GenBank/DDBJ whole genome shotgun (WGS) entry which is preliminary data.</text>
</comment>
<reference evidence="2 3" key="1">
    <citation type="submission" date="2019-10" db="EMBL/GenBank/DDBJ databases">
        <title>Gracilibacillus sp. nov. isolated from rice seeds.</title>
        <authorList>
            <person name="He S."/>
        </authorList>
    </citation>
    <scope>NUCLEOTIDE SEQUENCE [LARGE SCALE GENOMIC DNA]</scope>
    <source>
        <strain evidence="2 3">TD8</strain>
    </source>
</reference>
<evidence type="ECO:0000313" key="2">
    <source>
        <dbReference type="EMBL" id="KAB8129170.1"/>
    </source>
</evidence>
<gene>
    <name evidence="2" type="ORF">F9U64_15400</name>
</gene>
<accession>A0A7C8GRL8</accession>
<dbReference type="Proteomes" id="UP000480246">
    <property type="component" value="Unassembled WGS sequence"/>
</dbReference>
<keyword evidence="1" id="KW-1133">Transmembrane helix</keyword>
<sequence length="88" mass="9867">MSEKPWKSYIFLALSLIVSLSLIVFFVMGFGGANQLLLQFMFYMFLVLGIASIIFGVWSFFSKTVSIGLNIVASILTIAHILVFFFSI</sequence>
<dbReference type="EMBL" id="WEID01000077">
    <property type="protein sequence ID" value="KAB8129170.1"/>
    <property type="molecule type" value="Genomic_DNA"/>
</dbReference>
<name>A0A7C8GRL8_9BACI</name>
<feature type="transmembrane region" description="Helical" evidence="1">
    <location>
        <begin position="67"/>
        <end position="86"/>
    </location>
</feature>
<evidence type="ECO:0000256" key="1">
    <source>
        <dbReference type="SAM" id="Phobius"/>
    </source>
</evidence>
<dbReference type="AlphaFoldDB" id="A0A7C8GRL8"/>
<dbReference type="RefSeq" id="WP_153405515.1">
    <property type="nucleotide sequence ID" value="NZ_ML762437.1"/>
</dbReference>
<evidence type="ECO:0000313" key="3">
    <source>
        <dbReference type="Proteomes" id="UP000480246"/>
    </source>
</evidence>
<organism evidence="2 3">
    <name type="scientific">Gracilibacillus oryzae</name>
    <dbReference type="NCBI Taxonomy" id="1672701"/>
    <lineage>
        <taxon>Bacteria</taxon>
        <taxon>Bacillati</taxon>
        <taxon>Bacillota</taxon>
        <taxon>Bacilli</taxon>
        <taxon>Bacillales</taxon>
        <taxon>Bacillaceae</taxon>
        <taxon>Gracilibacillus</taxon>
    </lineage>
</organism>
<proteinExistence type="predicted"/>
<keyword evidence="3" id="KW-1185">Reference proteome</keyword>
<dbReference type="OrthoDB" id="2972511at2"/>
<feature type="transmembrane region" description="Helical" evidence="1">
    <location>
        <begin position="40"/>
        <end position="61"/>
    </location>
</feature>
<keyword evidence="1" id="KW-0812">Transmembrane</keyword>